<accession>A0A7D6VSG6</accession>
<dbReference type="AlphaFoldDB" id="A0A7D6VSG6"/>
<dbReference type="EMBL" id="CP059378">
    <property type="protein sequence ID" value="QLY81246.1"/>
    <property type="molecule type" value="Genomic_DNA"/>
</dbReference>
<organism evidence="1 2">
    <name type="scientific">Clostridium intestinale</name>
    <dbReference type="NCBI Taxonomy" id="36845"/>
    <lineage>
        <taxon>Bacteria</taxon>
        <taxon>Bacillati</taxon>
        <taxon>Bacillota</taxon>
        <taxon>Clostridia</taxon>
        <taxon>Eubacteriales</taxon>
        <taxon>Clostridiaceae</taxon>
        <taxon>Clostridium</taxon>
    </lineage>
</organism>
<dbReference type="Proteomes" id="UP000512286">
    <property type="component" value="Chromosome"/>
</dbReference>
<gene>
    <name evidence="1" type="ORF">HZF06_06575</name>
</gene>
<protein>
    <submittedName>
        <fullName evidence="1">Uncharacterized protein</fullName>
    </submittedName>
</protein>
<name>A0A7D6VSG6_9CLOT</name>
<evidence type="ECO:0000313" key="1">
    <source>
        <dbReference type="EMBL" id="QLY81246.1"/>
    </source>
</evidence>
<sequence length="57" mass="6649">MILMGCSAPIPGSQYIIADYLWCPYDELPENLWEQVQSKNEIGLDRIYKLDEDEQVD</sequence>
<proteinExistence type="predicted"/>
<reference evidence="1 2" key="1">
    <citation type="submission" date="2020-07" db="EMBL/GenBank/DDBJ databases">
        <title>Electron transfer.</title>
        <authorList>
            <person name="Huang L."/>
            <person name="Liu X."/>
            <person name="Zhou S."/>
        </authorList>
    </citation>
    <scope>NUCLEOTIDE SEQUENCE [LARGE SCALE GENOMIC DNA]</scope>
    <source>
        <strain evidence="1 2">Lx1</strain>
    </source>
</reference>
<dbReference type="KEGG" id="cint:HZF06_06575"/>
<evidence type="ECO:0000313" key="2">
    <source>
        <dbReference type="Proteomes" id="UP000512286"/>
    </source>
</evidence>